<dbReference type="KEGG" id="pbap:Pla133_38700"/>
<accession>A0A518BP62</accession>
<dbReference type="RefSeq" id="WP_145068068.1">
    <property type="nucleotide sequence ID" value="NZ_CP036287.1"/>
</dbReference>
<name>A0A518BP62_9BACT</name>
<proteinExistence type="inferred from homology"/>
<keyword evidence="3" id="KW-1185">Reference proteome</keyword>
<dbReference type="InterPro" id="IPR004323">
    <property type="entry name" value="Ion_tolerance_CutA"/>
</dbReference>
<evidence type="ECO:0000313" key="2">
    <source>
        <dbReference type="EMBL" id="QDU68767.1"/>
    </source>
</evidence>
<dbReference type="PANTHER" id="PTHR23419:SF8">
    <property type="entry name" value="FI09726P"/>
    <property type="match status" value="1"/>
</dbReference>
<dbReference type="GO" id="GO:0010038">
    <property type="term" value="P:response to metal ion"/>
    <property type="evidence" value="ECO:0007669"/>
    <property type="project" value="InterPro"/>
</dbReference>
<protein>
    <submittedName>
        <fullName evidence="2">Divalent-cation tolerance protein CutA</fullName>
    </submittedName>
</protein>
<organism evidence="2 3">
    <name type="scientific">Engelhardtia mirabilis</name>
    <dbReference type="NCBI Taxonomy" id="2528011"/>
    <lineage>
        <taxon>Bacteria</taxon>
        <taxon>Pseudomonadati</taxon>
        <taxon>Planctomycetota</taxon>
        <taxon>Planctomycetia</taxon>
        <taxon>Planctomycetia incertae sedis</taxon>
        <taxon>Engelhardtia</taxon>
    </lineage>
</organism>
<sequence>MGVERSDAASAPASDEALVVLVTAPDLAVADRLAADLVQRRIAACVNLVEGVTSVYRWEGQVQRAAEVLMVVKTVRARLRELEAFLGAEHPYEVPECVALAPAHVAGPYLGWLRDATRP</sequence>
<dbReference type="Pfam" id="PF03091">
    <property type="entry name" value="CutA1"/>
    <property type="match status" value="1"/>
</dbReference>
<gene>
    <name evidence="2" type="primary">cutA</name>
    <name evidence="2" type="ORF">Pla133_38700</name>
</gene>
<dbReference type="AlphaFoldDB" id="A0A518BP62"/>
<dbReference type="Proteomes" id="UP000316921">
    <property type="component" value="Chromosome"/>
</dbReference>
<evidence type="ECO:0000313" key="3">
    <source>
        <dbReference type="Proteomes" id="UP000316921"/>
    </source>
</evidence>
<dbReference type="Gene3D" id="3.30.70.120">
    <property type="match status" value="1"/>
</dbReference>
<dbReference type="EMBL" id="CP036287">
    <property type="protein sequence ID" value="QDU68767.1"/>
    <property type="molecule type" value="Genomic_DNA"/>
</dbReference>
<dbReference type="InterPro" id="IPR011322">
    <property type="entry name" value="N-reg_PII-like_a/b"/>
</dbReference>
<evidence type="ECO:0000256" key="1">
    <source>
        <dbReference type="ARBA" id="ARBA00010169"/>
    </source>
</evidence>
<dbReference type="SUPFAM" id="SSF54913">
    <property type="entry name" value="GlnB-like"/>
    <property type="match status" value="1"/>
</dbReference>
<dbReference type="InterPro" id="IPR015867">
    <property type="entry name" value="N-reg_PII/ATP_PRibTrfase_C"/>
</dbReference>
<dbReference type="PANTHER" id="PTHR23419">
    <property type="entry name" value="DIVALENT CATION TOLERANCE CUTA-RELATED"/>
    <property type="match status" value="1"/>
</dbReference>
<reference evidence="2 3" key="1">
    <citation type="submission" date="2019-02" db="EMBL/GenBank/DDBJ databases">
        <title>Deep-cultivation of Planctomycetes and their phenomic and genomic characterization uncovers novel biology.</title>
        <authorList>
            <person name="Wiegand S."/>
            <person name="Jogler M."/>
            <person name="Boedeker C."/>
            <person name="Pinto D."/>
            <person name="Vollmers J."/>
            <person name="Rivas-Marin E."/>
            <person name="Kohn T."/>
            <person name="Peeters S.H."/>
            <person name="Heuer A."/>
            <person name="Rast P."/>
            <person name="Oberbeckmann S."/>
            <person name="Bunk B."/>
            <person name="Jeske O."/>
            <person name="Meyerdierks A."/>
            <person name="Storesund J.E."/>
            <person name="Kallscheuer N."/>
            <person name="Luecker S."/>
            <person name="Lage O.M."/>
            <person name="Pohl T."/>
            <person name="Merkel B.J."/>
            <person name="Hornburger P."/>
            <person name="Mueller R.-W."/>
            <person name="Bruemmer F."/>
            <person name="Labrenz M."/>
            <person name="Spormann A.M."/>
            <person name="Op den Camp H."/>
            <person name="Overmann J."/>
            <person name="Amann R."/>
            <person name="Jetten M.S.M."/>
            <person name="Mascher T."/>
            <person name="Medema M.H."/>
            <person name="Devos D.P."/>
            <person name="Kaster A.-K."/>
            <person name="Ovreas L."/>
            <person name="Rohde M."/>
            <person name="Galperin M.Y."/>
            <person name="Jogler C."/>
        </authorList>
    </citation>
    <scope>NUCLEOTIDE SEQUENCE [LARGE SCALE GENOMIC DNA]</scope>
    <source>
        <strain evidence="2 3">Pla133</strain>
    </source>
</reference>
<comment type="similarity">
    <text evidence="1">Belongs to the CutA family.</text>
</comment>
<dbReference type="GO" id="GO:0005507">
    <property type="term" value="F:copper ion binding"/>
    <property type="evidence" value="ECO:0007669"/>
    <property type="project" value="TreeGrafter"/>
</dbReference>